<organism evidence="2 3">
    <name type="scientific">Clostridium rhizosphaerae</name>
    <dbReference type="NCBI Taxonomy" id="2803861"/>
    <lineage>
        <taxon>Bacteria</taxon>
        <taxon>Bacillati</taxon>
        <taxon>Bacillota</taxon>
        <taxon>Clostridia</taxon>
        <taxon>Eubacteriales</taxon>
        <taxon>Clostridiaceae</taxon>
        <taxon>Clostridium</taxon>
    </lineage>
</organism>
<dbReference type="EMBL" id="JAESWC010000024">
    <property type="protein sequence ID" value="MBL4938538.1"/>
    <property type="molecule type" value="Genomic_DNA"/>
</dbReference>
<keyword evidence="3" id="KW-1185">Reference proteome</keyword>
<sequence>MYNLNNQYITLFAGAAPNLIPSFLFTLIGVFYIVPFFKGTDSIDKPIFIWLINALNMIVFLLVEYLHVVFNLGSWDNNDMIASLIGIIVSTVIYFKLRKNFIKKHDN</sequence>
<proteinExistence type="predicted"/>
<reference evidence="2 3" key="1">
    <citation type="submission" date="2021-01" db="EMBL/GenBank/DDBJ databases">
        <title>Genome public.</title>
        <authorList>
            <person name="Liu C."/>
            <person name="Sun Q."/>
        </authorList>
    </citation>
    <scope>NUCLEOTIDE SEQUENCE [LARGE SCALE GENOMIC DNA]</scope>
    <source>
        <strain evidence="2 3">YIM B02515</strain>
    </source>
</reference>
<feature type="transmembrane region" description="Helical" evidence="1">
    <location>
        <begin position="80"/>
        <end position="97"/>
    </location>
</feature>
<evidence type="ECO:0000313" key="3">
    <source>
        <dbReference type="Proteomes" id="UP000632377"/>
    </source>
</evidence>
<comment type="caution">
    <text evidence="2">The sequence shown here is derived from an EMBL/GenBank/DDBJ whole genome shotgun (WGS) entry which is preliminary data.</text>
</comment>
<evidence type="ECO:0000313" key="2">
    <source>
        <dbReference type="EMBL" id="MBL4938538.1"/>
    </source>
</evidence>
<evidence type="ECO:0008006" key="4">
    <source>
        <dbReference type="Google" id="ProtNLM"/>
    </source>
</evidence>
<keyword evidence="1" id="KW-0812">Transmembrane</keyword>
<name>A0ABS1TGN8_9CLOT</name>
<keyword evidence="1" id="KW-1133">Transmembrane helix</keyword>
<protein>
    <recommendedName>
        <fullName evidence="4">VanZ-like domain-containing protein</fullName>
    </recommendedName>
</protein>
<accession>A0ABS1TGN8</accession>
<gene>
    <name evidence="2" type="ORF">JK636_22805</name>
</gene>
<feature type="transmembrane region" description="Helical" evidence="1">
    <location>
        <begin position="47"/>
        <end position="68"/>
    </location>
</feature>
<keyword evidence="1" id="KW-0472">Membrane</keyword>
<dbReference type="Proteomes" id="UP000632377">
    <property type="component" value="Unassembled WGS sequence"/>
</dbReference>
<feature type="transmembrane region" description="Helical" evidence="1">
    <location>
        <begin position="12"/>
        <end position="35"/>
    </location>
</feature>
<evidence type="ECO:0000256" key="1">
    <source>
        <dbReference type="SAM" id="Phobius"/>
    </source>
</evidence>